<feature type="compositionally biased region" description="Acidic residues" evidence="1">
    <location>
        <begin position="137"/>
        <end position="148"/>
    </location>
</feature>
<dbReference type="EMBL" id="MSFO01000007">
    <property type="protein sequence ID" value="PLB45844.1"/>
    <property type="molecule type" value="Genomic_DNA"/>
</dbReference>
<evidence type="ECO:0000313" key="2">
    <source>
        <dbReference type="EMBL" id="PLB45844.1"/>
    </source>
</evidence>
<feature type="region of interest" description="Disordered" evidence="1">
    <location>
        <begin position="1"/>
        <end position="48"/>
    </location>
</feature>
<evidence type="ECO:0000313" key="3">
    <source>
        <dbReference type="Proteomes" id="UP000234275"/>
    </source>
</evidence>
<dbReference type="GeneID" id="36560150"/>
<protein>
    <submittedName>
        <fullName evidence="2">Uncharacterized protein</fullName>
    </submittedName>
</protein>
<dbReference type="RefSeq" id="XP_024701146.1">
    <property type="nucleotide sequence ID" value="XM_024852452.1"/>
</dbReference>
<feature type="compositionally biased region" description="Pro residues" evidence="1">
    <location>
        <begin position="34"/>
        <end position="44"/>
    </location>
</feature>
<name>A0A2I2FYY3_9EURO</name>
<sequence>MPPPQPIPPCEFTNPCTTHLEPSSSSSTSTSTPSPSPSPNTTPPHPRKLISHIFGRNKTSTRLVPTHIWPHYCRKHYQRARYRAPNWPVAQVELVRLALDRMEVWGGVRGFQVVLRKRALVHSGSTSSTSAFGGGDGDGDGEGDDGEGEKEKGKGKGKKLSTKRKSKSKGKGKRPQKKRKAPAIHHAPVPDWLRHHLGEGRTFAEVRSMLDQLKGHLQEARRGKELRFPDIEILPALEEWVYAIPTEKR</sequence>
<feature type="compositionally biased region" description="Low complexity" evidence="1">
    <location>
        <begin position="22"/>
        <end position="33"/>
    </location>
</feature>
<dbReference type="Proteomes" id="UP000234275">
    <property type="component" value="Unassembled WGS sequence"/>
</dbReference>
<comment type="caution">
    <text evidence="2">The sequence shown here is derived from an EMBL/GenBank/DDBJ whole genome shotgun (WGS) entry which is preliminary data.</text>
</comment>
<dbReference type="VEuPathDB" id="FungiDB:P170DRAFT_467047"/>
<reference evidence="2 3" key="1">
    <citation type="submission" date="2016-12" db="EMBL/GenBank/DDBJ databases">
        <title>The genomes of Aspergillus section Nigri reveals drivers in fungal speciation.</title>
        <authorList>
            <consortium name="DOE Joint Genome Institute"/>
            <person name="Vesth T.C."/>
            <person name="Nybo J."/>
            <person name="Theobald S."/>
            <person name="Brandl J."/>
            <person name="Frisvad J.C."/>
            <person name="Nielsen K.F."/>
            <person name="Lyhne E.K."/>
            <person name="Kogle M.E."/>
            <person name="Kuo A."/>
            <person name="Riley R."/>
            <person name="Clum A."/>
            <person name="Nolan M."/>
            <person name="Lipzen A."/>
            <person name="Salamov A."/>
            <person name="Henrissat B."/>
            <person name="Wiebenga A."/>
            <person name="De Vries R.P."/>
            <person name="Grigoriev I.V."/>
            <person name="Mortensen U.H."/>
            <person name="Andersen M.R."/>
            <person name="Baker S.E."/>
        </authorList>
    </citation>
    <scope>NUCLEOTIDE SEQUENCE [LARGE SCALE GENOMIC DNA]</scope>
    <source>
        <strain evidence="2 3">IBT 23096</strain>
    </source>
</reference>
<proteinExistence type="predicted"/>
<dbReference type="AlphaFoldDB" id="A0A2I2FYY3"/>
<feature type="compositionally biased region" description="Basic residues" evidence="1">
    <location>
        <begin position="155"/>
        <end position="183"/>
    </location>
</feature>
<gene>
    <name evidence="2" type="ORF">P170DRAFT_467047</name>
</gene>
<dbReference type="STRING" id="1392250.A0A2I2FYY3"/>
<evidence type="ECO:0000256" key="1">
    <source>
        <dbReference type="SAM" id="MobiDB-lite"/>
    </source>
</evidence>
<feature type="region of interest" description="Disordered" evidence="1">
    <location>
        <begin position="122"/>
        <end position="185"/>
    </location>
</feature>
<organism evidence="2 3">
    <name type="scientific">Aspergillus steynii IBT 23096</name>
    <dbReference type="NCBI Taxonomy" id="1392250"/>
    <lineage>
        <taxon>Eukaryota</taxon>
        <taxon>Fungi</taxon>
        <taxon>Dikarya</taxon>
        <taxon>Ascomycota</taxon>
        <taxon>Pezizomycotina</taxon>
        <taxon>Eurotiomycetes</taxon>
        <taxon>Eurotiomycetidae</taxon>
        <taxon>Eurotiales</taxon>
        <taxon>Aspergillaceae</taxon>
        <taxon>Aspergillus</taxon>
        <taxon>Aspergillus subgen. Circumdati</taxon>
    </lineage>
</organism>
<keyword evidence="3" id="KW-1185">Reference proteome</keyword>
<dbReference type="OrthoDB" id="4161595at2759"/>
<accession>A0A2I2FYY3</accession>